<dbReference type="Pfam" id="PF03124">
    <property type="entry name" value="EXS"/>
    <property type="match status" value="1"/>
</dbReference>
<keyword evidence="4 7" id="KW-1133">Transmembrane helix</keyword>
<sequence>MVKFSKELEAQLIPEWKEAFVNYKMLKKQIKKIKLSRIPKQQQAPQGDFGYSIFDSIRLLTNKFFSSSDNNKQNIIQVRRKMMEDSEEEIYETELATLFSEEDEVHGFFGRLDQELNKVNQFYRKQESEFLERGDMLTKQLQILLDLKQIVTHRRRKNHPSPRNSNVGSFHRSPDQSSNYSESIGESDETNSEVSQMDEVISTLAKNGVNFVNSATRVKTKKGKPKMAMRIDIPATTPTKAITAVTSILWEDLVNSPIKDGYGEFINKRKIQYAEKMIRSAFVELYKGLGLLKTYSSLNVVAFSKILKKFDKVACQTTSASYLKEVKRSHFISSDKVVRLMDEVESIFTKHFASNDRKKAMKFLRPQVHKGSHMTTFLVGLCTGCFVSLFCVYAILAHLCGIFSPNTESSYVQAVYPVFSVFALLSLHLFMYGCNLYMWKATRINHNFIFEFSPTTALKHRDAFLMCTTFMTAVVGAMVIHLLLRAAGFFPANVDAIPGILLLFFIALLICPLDIFYRPTRFCFIRVIRNIICSPFYKVLLVDFFMADQLTSQIPLLRHLETTSCHILSRVFKTHHPETCHSGRLYMEITYIISFLPYFWRALQCVRRWFDDSDVAHLANMGKYVSAMIAAAARVTYGRQDNYIMFAIVIITSAMATIYQLYWDFVKDWGFLNPNSTNTWLRDDLVLKNKTIYYISIALNVVLRVTWVESVMHFKVGLIQTRLLDFLLASLEVIRRGHWNFYRLENEHLNNVGHYRAVKTVPLPFRDADSDS</sequence>
<feature type="transmembrane region" description="Helical" evidence="7">
    <location>
        <begin position="496"/>
        <end position="517"/>
    </location>
</feature>
<dbReference type="GO" id="GO:0016036">
    <property type="term" value="P:cellular response to phosphate starvation"/>
    <property type="evidence" value="ECO:0007669"/>
    <property type="project" value="InterPro"/>
</dbReference>
<evidence type="ECO:0000256" key="1">
    <source>
        <dbReference type="ARBA" id="ARBA00004141"/>
    </source>
</evidence>
<dbReference type="InterPro" id="IPR004331">
    <property type="entry name" value="SPX_dom"/>
</dbReference>
<name>A0A1S2Y1Q8_CICAR</name>
<keyword evidence="3 7" id="KW-0812">Transmembrane</keyword>
<evidence type="ECO:0000313" key="11">
    <source>
        <dbReference type="RefSeq" id="XP_004497973.1"/>
    </source>
</evidence>
<keyword evidence="5 7" id="KW-0472">Membrane</keyword>
<evidence type="ECO:0000256" key="5">
    <source>
        <dbReference type="ARBA" id="ARBA00023136"/>
    </source>
</evidence>
<evidence type="ECO:0000313" key="10">
    <source>
        <dbReference type="Proteomes" id="UP000087171"/>
    </source>
</evidence>
<feature type="domain" description="EXS" evidence="8">
    <location>
        <begin position="581"/>
        <end position="772"/>
    </location>
</feature>
<dbReference type="PROSITE" id="PS51380">
    <property type="entry name" value="EXS"/>
    <property type="match status" value="1"/>
</dbReference>
<keyword evidence="10" id="KW-1185">Reference proteome</keyword>
<dbReference type="KEGG" id="cam:101494472"/>
<dbReference type="AlphaFoldDB" id="A0A1S2Y1Q8"/>
<dbReference type="InterPro" id="IPR052486">
    <property type="entry name" value="PHO1"/>
</dbReference>
<gene>
    <name evidence="11" type="primary">LOC101494472</name>
</gene>
<evidence type="ECO:0000259" key="9">
    <source>
        <dbReference type="PROSITE" id="PS51382"/>
    </source>
</evidence>
<dbReference type="PaxDb" id="3827-XP_004497973.1"/>
<comment type="similarity">
    <text evidence="2">Belongs to the SYG1 (TC 2.A.94) family.</text>
</comment>
<feature type="transmembrane region" description="Helical" evidence="7">
    <location>
        <begin position="375"/>
        <end position="396"/>
    </location>
</feature>
<feature type="compositionally biased region" description="Polar residues" evidence="6">
    <location>
        <begin position="175"/>
        <end position="184"/>
    </location>
</feature>
<evidence type="ECO:0000256" key="3">
    <source>
        <dbReference type="ARBA" id="ARBA00022692"/>
    </source>
</evidence>
<evidence type="ECO:0000256" key="4">
    <source>
        <dbReference type="ARBA" id="ARBA00022989"/>
    </source>
</evidence>
<dbReference type="GO" id="GO:0016020">
    <property type="term" value="C:membrane"/>
    <property type="evidence" value="ECO:0007669"/>
    <property type="project" value="UniProtKB-SubCell"/>
</dbReference>
<feature type="transmembrane region" description="Helical" evidence="7">
    <location>
        <begin position="416"/>
        <end position="438"/>
    </location>
</feature>
<reference evidence="11" key="2">
    <citation type="submission" date="2025-08" db="UniProtKB">
        <authorList>
            <consortium name="RefSeq"/>
        </authorList>
    </citation>
    <scope>IDENTIFICATION</scope>
    <source>
        <tissue evidence="11">Etiolated seedlings</tissue>
    </source>
</reference>
<protein>
    <submittedName>
        <fullName evidence="11">Phosphate transporter PHO1-like</fullName>
    </submittedName>
</protein>
<evidence type="ECO:0000259" key="8">
    <source>
        <dbReference type="PROSITE" id="PS51380"/>
    </source>
</evidence>
<evidence type="ECO:0000256" key="6">
    <source>
        <dbReference type="SAM" id="MobiDB-lite"/>
    </source>
</evidence>
<proteinExistence type="inferred from homology"/>
<dbReference type="STRING" id="3827.A0A1S2Y1Q8"/>
<dbReference type="RefSeq" id="XP_004497973.1">
    <property type="nucleotide sequence ID" value="XM_004497916.3"/>
</dbReference>
<reference evidence="10" key="1">
    <citation type="journal article" date="2013" name="Nat. Biotechnol.">
        <title>Draft genome sequence of chickpea (Cicer arietinum) provides a resource for trait improvement.</title>
        <authorList>
            <person name="Varshney R.K."/>
            <person name="Song C."/>
            <person name="Saxena R.K."/>
            <person name="Azam S."/>
            <person name="Yu S."/>
            <person name="Sharpe A.G."/>
            <person name="Cannon S."/>
            <person name="Baek J."/>
            <person name="Rosen B.D."/>
            <person name="Tar'an B."/>
            <person name="Millan T."/>
            <person name="Zhang X."/>
            <person name="Ramsay L.D."/>
            <person name="Iwata A."/>
            <person name="Wang Y."/>
            <person name="Nelson W."/>
            <person name="Farmer A.D."/>
            <person name="Gaur P.M."/>
            <person name="Soderlund C."/>
            <person name="Penmetsa R.V."/>
            <person name="Xu C."/>
            <person name="Bharti A.K."/>
            <person name="He W."/>
            <person name="Winter P."/>
            <person name="Zhao S."/>
            <person name="Hane J.K."/>
            <person name="Carrasquilla-Garcia N."/>
            <person name="Condie J.A."/>
            <person name="Upadhyaya H.D."/>
            <person name="Luo M.C."/>
            <person name="Thudi M."/>
            <person name="Gowda C.L."/>
            <person name="Singh N.P."/>
            <person name="Lichtenzveig J."/>
            <person name="Gali K.K."/>
            <person name="Rubio J."/>
            <person name="Nadarajan N."/>
            <person name="Dolezel J."/>
            <person name="Bansal K.C."/>
            <person name="Xu X."/>
            <person name="Edwards D."/>
            <person name="Zhang G."/>
            <person name="Kahl G."/>
            <person name="Gil J."/>
            <person name="Singh K.B."/>
            <person name="Datta S.K."/>
            <person name="Jackson S.A."/>
            <person name="Wang J."/>
            <person name="Cook D.R."/>
        </authorList>
    </citation>
    <scope>NUCLEOTIDE SEQUENCE [LARGE SCALE GENOMIC DNA]</scope>
    <source>
        <strain evidence="10">cv. CDC Frontier</strain>
    </source>
</reference>
<dbReference type="GeneID" id="101494472"/>
<dbReference type="eggNOG" id="KOG1162">
    <property type="taxonomic scope" value="Eukaryota"/>
</dbReference>
<feature type="domain" description="SPX" evidence="9">
    <location>
        <begin position="2"/>
        <end position="324"/>
    </location>
</feature>
<dbReference type="Proteomes" id="UP000087171">
    <property type="component" value="Chromosome Ca4"/>
</dbReference>
<dbReference type="PANTHER" id="PTHR48477:SF1">
    <property type="entry name" value="PHOSPHATE TRANSPORTER PHO1"/>
    <property type="match status" value="1"/>
</dbReference>
<organism evidence="10 11">
    <name type="scientific">Cicer arietinum</name>
    <name type="common">Chickpea</name>
    <name type="synonym">Garbanzo</name>
    <dbReference type="NCBI Taxonomy" id="3827"/>
    <lineage>
        <taxon>Eukaryota</taxon>
        <taxon>Viridiplantae</taxon>
        <taxon>Streptophyta</taxon>
        <taxon>Embryophyta</taxon>
        <taxon>Tracheophyta</taxon>
        <taxon>Spermatophyta</taxon>
        <taxon>Magnoliopsida</taxon>
        <taxon>eudicotyledons</taxon>
        <taxon>Gunneridae</taxon>
        <taxon>Pentapetalae</taxon>
        <taxon>rosids</taxon>
        <taxon>fabids</taxon>
        <taxon>Fabales</taxon>
        <taxon>Fabaceae</taxon>
        <taxon>Papilionoideae</taxon>
        <taxon>50 kb inversion clade</taxon>
        <taxon>NPAAA clade</taxon>
        <taxon>Hologalegina</taxon>
        <taxon>IRL clade</taxon>
        <taxon>Cicereae</taxon>
        <taxon>Cicer</taxon>
    </lineage>
</organism>
<feature type="transmembrane region" description="Helical" evidence="7">
    <location>
        <begin position="691"/>
        <end position="712"/>
    </location>
</feature>
<accession>A0A1S2Y1Q8</accession>
<evidence type="ECO:0000256" key="7">
    <source>
        <dbReference type="SAM" id="Phobius"/>
    </source>
</evidence>
<dbReference type="PROSITE" id="PS51382">
    <property type="entry name" value="SPX"/>
    <property type="match status" value="1"/>
</dbReference>
<feature type="region of interest" description="Disordered" evidence="6">
    <location>
        <begin position="153"/>
        <end position="197"/>
    </location>
</feature>
<feature type="transmembrane region" description="Helical" evidence="7">
    <location>
        <begin position="463"/>
        <end position="484"/>
    </location>
</feature>
<evidence type="ECO:0000256" key="2">
    <source>
        <dbReference type="ARBA" id="ARBA00009665"/>
    </source>
</evidence>
<comment type="subcellular location">
    <subcellularLocation>
        <location evidence="1">Membrane</location>
        <topology evidence="1">Multi-pass membrane protein</topology>
    </subcellularLocation>
</comment>
<dbReference type="InterPro" id="IPR004342">
    <property type="entry name" value="EXS_C"/>
</dbReference>
<dbReference type="OrthoDB" id="9970435at2759"/>
<feature type="transmembrane region" description="Helical" evidence="7">
    <location>
        <begin position="643"/>
        <end position="662"/>
    </location>
</feature>
<dbReference type="Pfam" id="PF03105">
    <property type="entry name" value="SPX"/>
    <property type="match status" value="1"/>
</dbReference>
<dbReference type="PANTHER" id="PTHR48477">
    <property type="entry name" value="PHOSPHATE TRANSPORTER PHO1"/>
    <property type="match status" value="1"/>
</dbReference>